<dbReference type="Proteomes" id="UP000838308">
    <property type="component" value="Unassembled WGS sequence"/>
</dbReference>
<organism evidence="2 3">
    <name type="scientific">Neobacillus rhizosphaerae</name>
    <dbReference type="NCBI Taxonomy" id="2880965"/>
    <lineage>
        <taxon>Bacteria</taxon>
        <taxon>Bacillati</taxon>
        <taxon>Bacillota</taxon>
        <taxon>Bacilli</taxon>
        <taxon>Bacillales</taxon>
        <taxon>Bacillaceae</taxon>
        <taxon>Neobacillus</taxon>
    </lineage>
</organism>
<feature type="transmembrane region" description="Helical" evidence="1">
    <location>
        <begin position="246"/>
        <end position="264"/>
    </location>
</feature>
<evidence type="ECO:0008006" key="4">
    <source>
        <dbReference type="Google" id="ProtNLM"/>
    </source>
</evidence>
<protein>
    <recommendedName>
        <fullName evidence="4">Peptidase</fullName>
    </recommendedName>
</protein>
<dbReference type="RefSeq" id="WP_248736422.1">
    <property type="nucleotide sequence ID" value="NZ_CALBWS010000024.1"/>
</dbReference>
<feature type="transmembrane region" description="Helical" evidence="1">
    <location>
        <begin position="363"/>
        <end position="384"/>
    </location>
</feature>
<evidence type="ECO:0000313" key="2">
    <source>
        <dbReference type="EMBL" id="CAH2716159.1"/>
    </source>
</evidence>
<feature type="transmembrane region" description="Helical" evidence="1">
    <location>
        <begin position="148"/>
        <end position="171"/>
    </location>
</feature>
<dbReference type="EMBL" id="CALBWS010000024">
    <property type="protein sequence ID" value="CAH2716159.1"/>
    <property type="molecule type" value="Genomic_DNA"/>
</dbReference>
<accession>A0ABM9EVJ6</accession>
<feature type="transmembrane region" description="Helical" evidence="1">
    <location>
        <begin position="217"/>
        <end position="240"/>
    </location>
</feature>
<reference evidence="2" key="1">
    <citation type="submission" date="2022-04" db="EMBL/GenBank/DDBJ databases">
        <authorList>
            <person name="Criscuolo A."/>
        </authorList>
    </citation>
    <scope>NUCLEOTIDE SEQUENCE</scope>
    <source>
        <strain evidence="2">CIP111895</strain>
    </source>
</reference>
<feature type="transmembrane region" description="Helical" evidence="1">
    <location>
        <begin position="319"/>
        <end position="343"/>
    </location>
</feature>
<evidence type="ECO:0000256" key="1">
    <source>
        <dbReference type="SAM" id="Phobius"/>
    </source>
</evidence>
<proteinExistence type="predicted"/>
<keyword evidence="3" id="KW-1185">Reference proteome</keyword>
<keyword evidence="1" id="KW-1133">Transmembrane helix</keyword>
<name>A0ABM9EVJ6_9BACI</name>
<sequence>MSLTLDSHLILVPLEIREDKKNYIIEDQVSGEFYEMPEVCIDAIQLINDGKTLGEVESLLKEKFPNEDIDLLDFAGQLLELQVIAEINGVKIENKKKTKEDFGFLWVSPKLGKFFFNKAGYFIYFVLFIVNISLFIATPSLFPHYKDLFIFDLMVLNIPAWMLLTFILVLLHEFGHILAMRAQNLPTKIEVGHRLFLVVLETDMSSVWKLPSKNRNVLFLAGLCFDTLILSLALIFQLIFANGSEVFLSILSVVVLDTFIRIVYQLCIYMKTDFYYVFENVSGCYNLMENAQQMIRKWLPFRPLVSKSEVVFAEERKTVFLYSIFYFVGVFLTMGLFVIYYIPQVLFAWKMVLPGFSEGPTSILFWDALLFSMQILIGLLLLLYSWRKKYIRG</sequence>
<feature type="transmembrane region" description="Helical" evidence="1">
    <location>
        <begin position="121"/>
        <end position="142"/>
    </location>
</feature>
<comment type="caution">
    <text evidence="2">The sequence shown here is derived from an EMBL/GenBank/DDBJ whole genome shotgun (WGS) entry which is preliminary data.</text>
</comment>
<evidence type="ECO:0000313" key="3">
    <source>
        <dbReference type="Proteomes" id="UP000838308"/>
    </source>
</evidence>
<keyword evidence="1" id="KW-0472">Membrane</keyword>
<keyword evidence="1" id="KW-0812">Transmembrane</keyword>
<gene>
    <name evidence="2" type="ORF">BACCIP111895_03343</name>
</gene>